<reference evidence="1 2" key="1">
    <citation type="submission" date="2016-10" db="EMBL/GenBank/DDBJ databases">
        <authorList>
            <person name="de Groot N.N."/>
        </authorList>
    </citation>
    <scope>NUCLEOTIDE SEQUENCE [LARGE SCALE GENOMIC DNA]</scope>
    <source>
        <strain evidence="1 2">CDM_5</strain>
    </source>
</reference>
<dbReference type="RefSeq" id="WP_074796107.1">
    <property type="nucleotide sequence ID" value="NZ_FOAD01000010.1"/>
</dbReference>
<protein>
    <submittedName>
        <fullName evidence="1">Uncharacterized protein</fullName>
    </submittedName>
</protein>
<dbReference type="EMBL" id="FOAD01000010">
    <property type="protein sequence ID" value="SEL87795.1"/>
    <property type="molecule type" value="Genomic_DNA"/>
</dbReference>
<proteinExistence type="predicted"/>
<evidence type="ECO:0000313" key="1">
    <source>
        <dbReference type="EMBL" id="SEL87795.1"/>
    </source>
</evidence>
<sequence>MSSSPWTANFATEKSRCAADVQHLLDKYPQPVVYEVMSELLRREMREQFAGAYAMSQQSDD</sequence>
<dbReference type="Proteomes" id="UP000183894">
    <property type="component" value="Unassembled WGS sequence"/>
</dbReference>
<dbReference type="AlphaFoldDB" id="A0A1H7TTC1"/>
<dbReference type="OrthoDB" id="286207at2157"/>
<accession>A0A1H7TTC1</accession>
<organism evidence="1 2">
    <name type="scientific">Haloferax larsenii</name>
    <dbReference type="NCBI Taxonomy" id="302484"/>
    <lineage>
        <taxon>Archaea</taxon>
        <taxon>Methanobacteriati</taxon>
        <taxon>Methanobacteriota</taxon>
        <taxon>Stenosarchaea group</taxon>
        <taxon>Halobacteria</taxon>
        <taxon>Halobacteriales</taxon>
        <taxon>Haloferacaceae</taxon>
        <taxon>Haloferax</taxon>
    </lineage>
</organism>
<evidence type="ECO:0000313" key="2">
    <source>
        <dbReference type="Proteomes" id="UP000183894"/>
    </source>
</evidence>
<name>A0A1H7TTC1_HALLR</name>
<gene>
    <name evidence="1" type="ORF">SAMN04488691_11041</name>
</gene>